<dbReference type="GO" id="GO:0006313">
    <property type="term" value="P:DNA transposition"/>
    <property type="evidence" value="ECO:0007669"/>
    <property type="project" value="InterPro"/>
</dbReference>
<sequence>MPIVRKSVFGKGELHLITSTCFRHQEKLGLEKHRDLLCQLLEQLRVKYRFKIAGYVVMPSNFHVLISEPEMETAEEVILTLRQRFQRRYNTSARVDESAWEKTMADKHIVGADQIVASLNFLHQAPVKAGLAIHATDWEWSSARSYAELPEGVVTVDPTDDPRAKLQP</sequence>
<dbReference type="Proteomes" id="UP000538666">
    <property type="component" value="Unassembled WGS sequence"/>
</dbReference>
<dbReference type="InterPro" id="IPR036515">
    <property type="entry name" value="Transposase_17_sf"/>
</dbReference>
<name>A0A841K6G7_9BACT</name>
<proteinExistence type="predicted"/>
<keyword evidence="2" id="KW-1185">Reference proteome</keyword>
<accession>A0A841K6G7</accession>
<reference evidence="1 2" key="1">
    <citation type="submission" date="2020-08" db="EMBL/GenBank/DDBJ databases">
        <title>Genomic Encyclopedia of Type Strains, Phase IV (KMG-IV): sequencing the most valuable type-strain genomes for metagenomic binning, comparative biology and taxonomic classification.</title>
        <authorList>
            <person name="Goeker M."/>
        </authorList>
    </citation>
    <scope>NUCLEOTIDE SEQUENCE [LARGE SCALE GENOMIC DNA]</scope>
    <source>
        <strain evidence="1 2">DSM 103733</strain>
    </source>
</reference>
<evidence type="ECO:0000313" key="2">
    <source>
        <dbReference type="Proteomes" id="UP000538666"/>
    </source>
</evidence>
<dbReference type="PANTHER" id="PTHR36966">
    <property type="entry name" value="REP-ASSOCIATED TYROSINE TRANSPOSASE"/>
    <property type="match status" value="1"/>
</dbReference>
<gene>
    <name evidence="1" type="ORF">HNQ77_004150</name>
</gene>
<dbReference type="EMBL" id="JACHEK010000009">
    <property type="protein sequence ID" value="MBB6146178.1"/>
    <property type="molecule type" value="Genomic_DNA"/>
</dbReference>
<protein>
    <submittedName>
        <fullName evidence="1">Putative transposase</fullName>
    </submittedName>
</protein>
<dbReference type="InterPro" id="IPR052715">
    <property type="entry name" value="RAYT_transposase"/>
</dbReference>
<dbReference type="RefSeq" id="WP_050058354.1">
    <property type="nucleotide sequence ID" value="NZ_JACHEK010000009.1"/>
</dbReference>
<dbReference type="GO" id="GO:0004803">
    <property type="term" value="F:transposase activity"/>
    <property type="evidence" value="ECO:0007669"/>
    <property type="project" value="InterPro"/>
</dbReference>
<dbReference type="OrthoDB" id="9794403at2"/>
<comment type="caution">
    <text evidence="1">The sequence shown here is derived from an EMBL/GenBank/DDBJ whole genome shotgun (WGS) entry which is preliminary data.</text>
</comment>
<organism evidence="1 2">
    <name type="scientific">Silvibacterium bohemicum</name>
    <dbReference type="NCBI Taxonomy" id="1577686"/>
    <lineage>
        <taxon>Bacteria</taxon>
        <taxon>Pseudomonadati</taxon>
        <taxon>Acidobacteriota</taxon>
        <taxon>Terriglobia</taxon>
        <taxon>Terriglobales</taxon>
        <taxon>Acidobacteriaceae</taxon>
        <taxon>Silvibacterium</taxon>
    </lineage>
</organism>
<dbReference type="SUPFAM" id="SSF143422">
    <property type="entry name" value="Transposase IS200-like"/>
    <property type="match status" value="1"/>
</dbReference>
<evidence type="ECO:0000313" key="1">
    <source>
        <dbReference type="EMBL" id="MBB6146178.1"/>
    </source>
</evidence>
<dbReference type="Gene3D" id="3.30.70.1290">
    <property type="entry name" value="Transposase IS200-like"/>
    <property type="match status" value="1"/>
</dbReference>
<dbReference type="GO" id="GO:0043565">
    <property type="term" value="F:sequence-specific DNA binding"/>
    <property type="evidence" value="ECO:0007669"/>
    <property type="project" value="TreeGrafter"/>
</dbReference>
<dbReference type="AlphaFoldDB" id="A0A841K6G7"/>
<dbReference type="PANTHER" id="PTHR36966:SF1">
    <property type="entry name" value="REP-ASSOCIATED TYROSINE TRANSPOSASE"/>
    <property type="match status" value="1"/>
</dbReference>